<dbReference type="STRING" id="1938817.SAMN06296008_102133"/>
<keyword evidence="2" id="KW-0238">DNA-binding</keyword>
<keyword evidence="6" id="KW-1185">Reference proteome</keyword>
<sequence>MNKRGSLDQPLYNTVRSLILIKLRNGEWKPGEKIPTEPELAKLFSVSVGTVRKAVEDLVAEQVLIRRARIGTTVSTHEKQNQFSTFFNFSNRSNSEMQIEPKLLSFKKIVANKEIGNALGVEVGEALFEIDNLRLIDGKPTMFDRIWLPQKKFLKLTKNEFENRPGSIYSLYQSQFMMTIVRINEQVEAMQAPEFVRLELGLKKTDPVLKISRYAYTYGDEVVEFRNRYVNTLISVYQNEIGLRE</sequence>
<evidence type="ECO:0000256" key="1">
    <source>
        <dbReference type="ARBA" id="ARBA00023015"/>
    </source>
</evidence>
<gene>
    <name evidence="5" type="ORF">SAMN06296008_102133</name>
</gene>
<dbReference type="InterPro" id="IPR011663">
    <property type="entry name" value="UTRA"/>
</dbReference>
<reference evidence="5 6" key="1">
    <citation type="submission" date="2017-04" db="EMBL/GenBank/DDBJ databases">
        <authorList>
            <person name="Afonso C.L."/>
            <person name="Miller P.J."/>
            <person name="Scott M.A."/>
            <person name="Spackman E."/>
            <person name="Goraichik I."/>
            <person name="Dimitrov K.M."/>
            <person name="Suarez D.L."/>
            <person name="Swayne D.E."/>
        </authorList>
    </citation>
    <scope>NUCLEOTIDE SEQUENCE [LARGE SCALE GENOMIC DNA]</scope>
    <source>
        <strain evidence="5 6">VK13</strain>
    </source>
</reference>
<dbReference type="PROSITE" id="PS50949">
    <property type="entry name" value="HTH_GNTR"/>
    <property type="match status" value="1"/>
</dbReference>
<dbReference type="GO" id="GO:0003700">
    <property type="term" value="F:DNA-binding transcription factor activity"/>
    <property type="evidence" value="ECO:0007669"/>
    <property type="project" value="InterPro"/>
</dbReference>
<dbReference type="RefSeq" id="WP_084282421.1">
    <property type="nucleotide sequence ID" value="NZ_FWXJ01000002.1"/>
</dbReference>
<keyword evidence="1" id="KW-0805">Transcription regulation</keyword>
<dbReference type="InterPro" id="IPR028978">
    <property type="entry name" value="Chorismate_lyase_/UTRA_dom_sf"/>
</dbReference>
<evidence type="ECO:0000256" key="2">
    <source>
        <dbReference type="ARBA" id="ARBA00023125"/>
    </source>
</evidence>
<dbReference type="SUPFAM" id="SSF46785">
    <property type="entry name" value="Winged helix' DNA-binding domain"/>
    <property type="match status" value="1"/>
</dbReference>
<dbReference type="PANTHER" id="PTHR44846">
    <property type="entry name" value="MANNOSYL-D-GLYCERATE TRANSPORT/METABOLISM SYSTEM REPRESSOR MNGR-RELATED"/>
    <property type="match status" value="1"/>
</dbReference>
<dbReference type="InterPro" id="IPR000524">
    <property type="entry name" value="Tscrpt_reg_HTH_GntR"/>
</dbReference>
<proteinExistence type="predicted"/>
<dbReference type="CDD" id="cd07377">
    <property type="entry name" value="WHTH_GntR"/>
    <property type="match status" value="1"/>
</dbReference>
<dbReference type="InterPro" id="IPR036390">
    <property type="entry name" value="WH_DNA-bd_sf"/>
</dbReference>
<dbReference type="AlphaFoldDB" id="A0A1W1Y9J4"/>
<dbReference type="PANTHER" id="PTHR44846:SF1">
    <property type="entry name" value="MANNOSYL-D-GLYCERATE TRANSPORT_METABOLISM SYSTEM REPRESSOR MNGR-RELATED"/>
    <property type="match status" value="1"/>
</dbReference>
<keyword evidence="3" id="KW-0804">Transcription</keyword>
<dbReference type="OrthoDB" id="2530535at2"/>
<evidence type="ECO:0000256" key="3">
    <source>
        <dbReference type="ARBA" id="ARBA00023163"/>
    </source>
</evidence>
<evidence type="ECO:0000313" key="5">
    <source>
        <dbReference type="EMBL" id="SMC32816.1"/>
    </source>
</evidence>
<dbReference type="Gene3D" id="1.10.10.10">
    <property type="entry name" value="Winged helix-like DNA-binding domain superfamily/Winged helix DNA-binding domain"/>
    <property type="match status" value="1"/>
</dbReference>
<dbReference type="InterPro" id="IPR036388">
    <property type="entry name" value="WH-like_DNA-bd_sf"/>
</dbReference>
<organism evidence="5 6">
    <name type="scientific">Polynucleobacter kasalickyi</name>
    <dbReference type="NCBI Taxonomy" id="1938817"/>
    <lineage>
        <taxon>Bacteria</taxon>
        <taxon>Pseudomonadati</taxon>
        <taxon>Pseudomonadota</taxon>
        <taxon>Betaproteobacteria</taxon>
        <taxon>Burkholderiales</taxon>
        <taxon>Burkholderiaceae</taxon>
        <taxon>Polynucleobacter</taxon>
    </lineage>
</organism>
<dbReference type="SMART" id="SM00345">
    <property type="entry name" value="HTH_GNTR"/>
    <property type="match status" value="1"/>
</dbReference>
<dbReference type="SMART" id="SM00866">
    <property type="entry name" value="UTRA"/>
    <property type="match status" value="1"/>
</dbReference>
<dbReference type="Pfam" id="PF07702">
    <property type="entry name" value="UTRA"/>
    <property type="match status" value="1"/>
</dbReference>
<feature type="domain" description="HTH gntR-type" evidence="4">
    <location>
        <begin position="9"/>
        <end position="77"/>
    </location>
</feature>
<dbReference type="Gene3D" id="3.40.1410.10">
    <property type="entry name" value="Chorismate lyase-like"/>
    <property type="match status" value="1"/>
</dbReference>
<dbReference type="GO" id="GO:0003677">
    <property type="term" value="F:DNA binding"/>
    <property type="evidence" value="ECO:0007669"/>
    <property type="project" value="UniProtKB-KW"/>
</dbReference>
<name>A0A1W1Y9J4_9BURK</name>
<accession>A0A1W1Y9J4</accession>
<dbReference type="Proteomes" id="UP000192708">
    <property type="component" value="Unassembled WGS sequence"/>
</dbReference>
<evidence type="ECO:0000313" key="6">
    <source>
        <dbReference type="Proteomes" id="UP000192708"/>
    </source>
</evidence>
<dbReference type="EMBL" id="FWXJ01000002">
    <property type="protein sequence ID" value="SMC32816.1"/>
    <property type="molecule type" value="Genomic_DNA"/>
</dbReference>
<protein>
    <submittedName>
        <fullName evidence="5">Transcriptional regulator, GntR family</fullName>
    </submittedName>
</protein>
<dbReference type="SUPFAM" id="SSF64288">
    <property type="entry name" value="Chorismate lyase-like"/>
    <property type="match status" value="1"/>
</dbReference>
<evidence type="ECO:0000259" key="4">
    <source>
        <dbReference type="PROSITE" id="PS50949"/>
    </source>
</evidence>
<dbReference type="GO" id="GO:0045892">
    <property type="term" value="P:negative regulation of DNA-templated transcription"/>
    <property type="evidence" value="ECO:0007669"/>
    <property type="project" value="TreeGrafter"/>
</dbReference>
<dbReference type="Pfam" id="PF00392">
    <property type="entry name" value="GntR"/>
    <property type="match status" value="1"/>
</dbReference>
<dbReference type="InterPro" id="IPR050679">
    <property type="entry name" value="Bact_HTH_transcr_reg"/>
</dbReference>